<sequence>MMSWKSLGRLLSGIKGAYNDINPATLTGAIDVIVVEQQDGSFTCGPFHVRFGKLTAISPADKTVEIYVNGEFVDFLRMCLGSDGDAYFVDSSGSVTDEFLPSDTVGCPGFTYDDTWSGLSMRRHPRKVRRDSAMSEPGTESKLIEENIDELNDYEVSSDCETLDESLKDSLRCRNSMGNSFVSDSQLDESSKVAVREYSWNWGSEDLKNCQSVNSSDISNTDRSVVRDDGTMQANDTCGKGLYLEELVTEQDQNIKEAYIYPPSHVNPSSHSQSYGSIHATDSGYADYGYRSDNEHTPRSISPVSPQVASLRLSLCGGLSPDKPCSEEKFLEHIVSYEEFIREPNSILSNPNLVVYFNGRYWNWQIAAPSIVSVLAFQTQLPYLTLQRLESQYLPKKQSRRTSWFSWGTSYTQTVTAAPEPVIPSKKEEDKPQSSNCSCSEPTLADLLDNFSAESCFEQAAAYVPRIVNSLDSSVLLYLYARYKQATAGPCNVPKPGIFDINGRKKWSAWHDLGNMSTEEAQKQYVEKLHEVDPTWKPSDTKQRSVYVSRMINLDPNSNDPPMTSNSDESIFNLIKENDIEGVNSLLSSKSDEVHATDKNGMTPLHWASDRGYCDLVSILLKHNAIVNVKDTEGQTPLHYACSCGHDEVIKVLLKYGADIHAKDNEENSACDLYEGDFQALFNDQINSSAHL</sequence>
<dbReference type="GO" id="GO:0019432">
    <property type="term" value="P:triglyceride biosynthetic process"/>
    <property type="evidence" value="ECO:0007669"/>
    <property type="project" value="TreeGrafter"/>
</dbReference>
<dbReference type="InterPro" id="IPR000582">
    <property type="entry name" value="Acyl-CoA-binding_protein"/>
</dbReference>
<dbReference type="InterPro" id="IPR014352">
    <property type="entry name" value="FERM/acyl-CoA-bd_prot_sf"/>
</dbReference>
<dbReference type="AlphaFoldDB" id="A0AA85JQT7"/>
<dbReference type="InterPro" id="IPR031703">
    <property type="entry name" value="Lipin_mid"/>
</dbReference>
<dbReference type="InterPro" id="IPR007651">
    <property type="entry name" value="Lipin_N"/>
</dbReference>
<dbReference type="InterPro" id="IPR036770">
    <property type="entry name" value="Ankyrin_rpt-contain_sf"/>
</dbReference>
<protein>
    <recommendedName>
        <fullName evidence="1">Acyl-CoA-binding domain-containing protein 6</fullName>
    </recommendedName>
</protein>
<dbReference type="PROSITE" id="PS50297">
    <property type="entry name" value="ANK_REP_REGION"/>
    <property type="match status" value="2"/>
</dbReference>
<dbReference type="InterPro" id="IPR002110">
    <property type="entry name" value="Ankyrin_rpt"/>
</dbReference>
<evidence type="ECO:0000256" key="2">
    <source>
        <dbReference type="PROSITE-ProRule" id="PRU00023"/>
    </source>
</evidence>
<dbReference type="PRINTS" id="PR01415">
    <property type="entry name" value="ANKYRIN"/>
</dbReference>
<dbReference type="Pfam" id="PF00887">
    <property type="entry name" value="ACBP"/>
    <property type="match status" value="1"/>
</dbReference>
<dbReference type="PANTHER" id="PTHR12181">
    <property type="entry name" value="LIPIN"/>
    <property type="match status" value="1"/>
</dbReference>
<dbReference type="Gene3D" id="1.20.80.10">
    <property type="match status" value="1"/>
</dbReference>
<evidence type="ECO:0000313" key="5">
    <source>
        <dbReference type="WBParaSite" id="TREG1_41370.1"/>
    </source>
</evidence>
<evidence type="ECO:0000313" key="4">
    <source>
        <dbReference type="Proteomes" id="UP000050795"/>
    </source>
</evidence>
<dbReference type="Pfam" id="PF04571">
    <property type="entry name" value="Lipin_N"/>
    <property type="match status" value="1"/>
</dbReference>
<dbReference type="PROSITE" id="PS51228">
    <property type="entry name" value="ACB_2"/>
    <property type="match status" value="1"/>
</dbReference>
<proteinExistence type="predicted"/>
<keyword evidence="2" id="KW-0040">ANK repeat</keyword>
<dbReference type="InterPro" id="IPR035984">
    <property type="entry name" value="Acyl-CoA-binding_sf"/>
</dbReference>
<dbReference type="PRINTS" id="PR00689">
    <property type="entry name" value="ACOABINDINGP"/>
</dbReference>
<dbReference type="WBParaSite" id="TREG1_41370.1">
    <property type="protein sequence ID" value="TREG1_41370.1"/>
    <property type="gene ID" value="TREG1_41370"/>
</dbReference>
<dbReference type="Pfam" id="PF16876">
    <property type="entry name" value="Lipin_mid"/>
    <property type="match status" value="1"/>
</dbReference>
<evidence type="ECO:0000259" key="3">
    <source>
        <dbReference type="PROSITE" id="PS51228"/>
    </source>
</evidence>
<dbReference type="GO" id="GO:0045944">
    <property type="term" value="P:positive regulation of transcription by RNA polymerase II"/>
    <property type="evidence" value="ECO:0007669"/>
    <property type="project" value="TreeGrafter"/>
</dbReference>
<name>A0AA85JQT7_TRIRE</name>
<organism evidence="4 5">
    <name type="scientific">Trichobilharzia regenti</name>
    <name type="common">Nasal bird schistosome</name>
    <dbReference type="NCBI Taxonomy" id="157069"/>
    <lineage>
        <taxon>Eukaryota</taxon>
        <taxon>Metazoa</taxon>
        <taxon>Spiralia</taxon>
        <taxon>Lophotrochozoa</taxon>
        <taxon>Platyhelminthes</taxon>
        <taxon>Trematoda</taxon>
        <taxon>Digenea</taxon>
        <taxon>Strigeidida</taxon>
        <taxon>Schistosomatoidea</taxon>
        <taxon>Schistosomatidae</taxon>
        <taxon>Trichobilharzia</taxon>
    </lineage>
</organism>
<dbReference type="Gene3D" id="1.25.40.20">
    <property type="entry name" value="Ankyrin repeat-containing domain"/>
    <property type="match status" value="1"/>
</dbReference>
<dbReference type="Pfam" id="PF12796">
    <property type="entry name" value="Ank_2"/>
    <property type="match status" value="1"/>
</dbReference>
<dbReference type="GO" id="GO:0008195">
    <property type="term" value="F:phosphatidate phosphatase activity"/>
    <property type="evidence" value="ECO:0007669"/>
    <property type="project" value="TreeGrafter"/>
</dbReference>
<dbReference type="PANTHER" id="PTHR12181:SF12">
    <property type="entry name" value="PHOSPHATIDATE PHOSPHATASE"/>
    <property type="match status" value="1"/>
</dbReference>
<dbReference type="PROSITE" id="PS50088">
    <property type="entry name" value="ANK_REPEAT"/>
    <property type="match status" value="2"/>
</dbReference>
<dbReference type="SUPFAM" id="SSF47027">
    <property type="entry name" value="Acyl-CoA binding protein"/>
    <property type="match status" value="1"/>
</dbReference>
<reference evidence="4" key="1">
    <citation type="submission" date="2022-06" db="EMBL/GenBank/DDBJ databases">
        <authorList>
            <person name="Berger JAMES D."/>
            <person name="Berger JAMES D."/>
        </authorList>
    </citation>
    <scope>NUCLEOTIDE SEQUENCE [LARGE SCALE GENOMIC DNA]</scope>
</reference>
<dbReference type="GO" id="GO:0003713">
    <property type="term" value="F:transcription coactivator activity"/>
    <property type="evidence" value="ECO:0007669"/>
    <property type="project" value="TreeGrafter"/>
</dbReference>
<keyword evidence="4" id="KW-1185">Reference proteome</keyword>
<dbReference type="GO" id="GO:0009062">
    <property type="term" value="P:fatty acid catabolic process"/>
    <property type="evidence" value="ECO:0007669"/>
    <property type="project" value="TreeGrafter"/>
</dbReference>
<dbReference type="InterPro" id="IPR026058">
    <property type="entry name" value="LIPIN"/>
</dbReference>
<dbReference type="GO" id="GO:0000062">
    <property type="term" value="F:fatty-acyl-CoA binding"/>
    <property type="evidence" value="ECO:0007669"/>
    <property type="project" value="InterPro"/>
</dbReference>
<feature type="repeat" description="ANK" evidence="2">
    <location>
        <begin position="633"/>
        <end position="665"/>
    </location>
</feature>
<dbReference type="SUPFAM" id="SSF48403">
    <property type="entry name" value="Ankyrin repeat"/>
    <property type="match status" value="1"/>
</dbReference>
<dbReference type="Proteomes" id="UP000050795">
    <property type="component" value="Unassembled WGS sequence"/>
</dbReference>
<dbReference type="SMART" id="SM00248">
    <property type="entry name" value="ANK"/>
    <property type="match status" value="2"/>
</dbReference>
<feature type="domain" description="ACB" evidence="3">
    <location>
        <begin position="453"/>
        <end position="538"/>
    </location>
</feature>
<feature type="repeat" description="ANK" evidence="2">
    <location>
        <begin position="600"/>
        <end position="632"/>
    </location>
</feature>
<reference evidence="5" key="2">
    <citation type="submission" date="2023-11" db="UniProtKB">
        <authorList>
            <consortium name="WormBaseParasite"/>
        </authorList>
    </citation>
    <scope>IDENTIFICATION</scope>
</reference>
<accession>A0AA85JQT7</accession>
<dbReference type="GO" id="GO:0032869">
    <property type="term" value="P:cellular response to insulin stimulus"/>
    <property type="evidence" value="ECO:0007669"/>
    <property type="project" value="TreeGrafter"/>
</dbReference>
<dbReference type="GO" id="GO:0005634">
    <property type="term" value="C:nucleus"/>
    <property type="evidence" value="ECO:0007669"/>
    <property type="project" value="TreeGrafter"/>
</dbReference>
<evidence type="ECO:0000256" key="1">
    <source>
        <dbReference type="ARBA" id="ARBA00018419"/>
    </source>
</evidence>